<reference evidence="1" key="1">
    <citation type="journal article" date="2015" name="Nature">
        <title>Complex archaea that bridge the gap between prokaryotes and eukaryotes.</title>
        <authorList>
            <person name="Spang A."/>
            <person name="Saw J.H."/>
            <person name="Jorgensen S.L."/>
            <person name="Zaremba-Niedzwiedzka K."/>
            <person name="Martijn J."/>
            <person name="Lind A.E."/>
            <person name="van Eijk R."/>
            <person name="Schleper C."/>
            <person name="Guy L."/>
            <person name="Ettema T.J."/>
        </authorList>
    </citation>
    <scope>NUCLEOTIDE SEQUENCE</scope>
</reference>
<protein>
    <submittedName>
        <fullName evidence="1">Uncharacterized protein</fullName>
    </submittedName>
</protein>
<dbReference type="EMBL" id="LAZR01069155">
    <property type="protein sequence ID" value="KKK48259.1"/>
    <property type="molecule type" value="Genomic_DNA"/>
</dbReference>
<accession>A0A0F8Y211</accession>
<organism evidence="1">
    <name type="scientific">marine sediment metagenome</name>
    <dbReference type="NCBI Taxonomy" id="412755"/>
    <lineage>
        <taxon>unclassified sequences</taxon>
        <taxon>metagenomes</taxon>
        <taxon>ecological metagenomes</taxon>
    </lineage>
</organism>
<sequence length="32" mass="3684">ACHITKTSKGKREVEEFEYAMECDDQEPVPVN</sequence>
<proteinExistence type="predicted"/>
<feature type="non-terminal residue" evidence="1">
    <location>
        <position position="1"/>
    </location>
</feature>
<name>A0A0F8Y211_9ZZZZ</name>
<gene>
    <name evidence="1" type="ORF">LCGC14_3146910</name>
</gene>
<evidence type="ECO:0000313" key="1">
    <source>
        <dbReference type="EMBL" id="KKK48259.1"/>
    </source>
</evidence>
<comment type="caution">
    <text evidence="1">The sequence shown here is derived from an EMBL/GenBank/DDBJ whole genome shotgun (WGS) entry which is preliminary data.</text>
</comment>
<dbReference type="AlphaFoldDB" id="A0A0F8Y211"/>